<evidence type="ECO:0000313" key="3">
    <source>
        <dbReference type="Proteomes" id="UP000828390"/>
    </source>
</evidence>
<dbReference type="EMBL" id="JAIWYP010000005">
    <property type="protein sequence ID" value="KAH3818113.1"/>
    <property type="molecule type" value="Genomic_DNA"/>
</dbReference>
<dbReference type="AlphaFoldDB" id="A0A9D4GM72"/>
<name>A0A9D4GM72_DREPO</name>
<comment type="caution">
    <text evidence="2">The sequence shown here is derived from an EMBL/GenBank/DDBJ whole genome shotgun (WGS) entry which is preliminary data.</text>
</comment>
<proteinExistence type="predicted"/>
<sequence length="72" mass="7415">MPVFTSSVHGPTVYSVLPTTVSSGVAAPKSSKSISEEQKAPQTPVSSKRSSAATTSGSIPIHSYVSDLPIQK</sequence>
<evidence type="ECO:0000256" key="1">
    <source>
        <dbReference type="SAM" id="MobiDB-lite"/>
    </source>
</evidence>
<gene>
    <name evidence="2" type="ORF">DPMN_119709</name>
</gene>
<reference evidence="2" key="2">
    <citation type="submission" date="2020-11" db="EMBL/GenBank/DDBJ databases">
        <authorList>
            <person name="McCartney M.A."/>
            <person name="Auch B."/>
            <person name="Kono T."/>
            <person name="Mallez S."/>
            <person name="Becker A."/>
            <person name="Gohl D.M."/>
            <person name="Silverstein K.A.T."/>
            <person name="Koren S."/>
            <person name="Bechman K.B."/>
            <person name="Herman A."/>
            <person name="Abrahante J.E."/>
            <person name="Garbe J."/>
        </authorList>
    </citation>
    <scope>NUCLEOTIDE SEQUENCE</scope>
    <source>
        <strain evidence="2">Duluth1</strain>
        <tissue evidence="2">Whole animal</tissue>
    </source>
</reference>
<accession>A0A9D4GM72</accession>
<evidence type="ECO:0000313" key="2">
    <source>
        <dbReference type="EMBL" id="KAH3818113.1"/>
    </source>
</evidence>
<keyword evidence="3" id="KW-1185">Reference proteome</keyword>
<reference evidence="2" key="1">
    <citation type="journal article" date="2019" name="bioRxiv">
        <title>The Genome of the Zebra Mussel, Dreissena polymorpha: A Resource for Invasive Species Research.</title>
        <authorList>
            <person name="McCartney M.A."/>
            <person name="Auch B."/>
            <person name="Kono T."/>
            <person name="Mallez S."/>
            <person name="Zhang Y."/>
            <person name="Obille A."/>
            <person name="Becker A."/>
            <person name="Abrahante J.E."/>
            <person name="Garbe J."/>
            <person name="Badalamenti J.P."/>
            <person name="Herman A."/>
            <person name="Mangelson H."/>
            <person name="Liachko I."/>
            <person name="Sullivan S."/>
            <person name="Sone E.D."/>
            <person name="Koren S."/>
            <person name="Silverstein K.A.T."/>
            <person name="Beckman K.B."/>
            <person name="Gohl D.M."/>
        </authorList>
    </citation>
    <scope>NUCLEOTIDE SEQUENCE</scope>
    <source>
        <strain evidence="2">Duluth1</strain>
        <tissue evidence="2">Whole animal</tissue>
    </source>
</reference>
<feature type="region of interest" description="Disordered" evidence="1">
    <location>
        <begin position="23"/>
        <end position="59"/>
    </location>
</feature>
<dbReference type="Proteomes" id="UP000828390">
    <property type="component" value="Unassembled WGS sequence"/>
</dbReference>
<feature type="compositionally biased region" description="Polar residues" evidence="1">
    <location>
        <begin position="40"/>
        <end position="58"/>
    </location>
</feature>
<protein>
    <submittedName>
        <fullName evidence="2">Uncharacterized protein</fullName>
    </submittedName>
</protein>
<organism evidence="2 3">
    <name type="scientific">Dreissena polymorpha</name>
    <name type="common">Zebra mussel</name>
    <name type="synonym">Mytilus polymorpha</name>
    <dbReference type="NCBI Taxonomy" id="45954"/>
    <lineage>
        <taxon>Eukaryota</taxon>
        <taxon>Metazoa</taxon>
        <taxon>Spiralia</taxon>
        <taxon>Lophotrochozoa</taxon>
        <taxon>Mollusca</taxon>
        <taxon>Bivalvia</taxon>
        <taxon>Autobranchia</taxon>
        <taxon>Heteroconchia</taxon>
        <taxon>Euheterodonta</taxon>
        <taxon>Imparidentia</taxon>
        <taxon>Neoheterodontei</taxon>
        <taxon>Myida</taxon>
        <taxon>Dreissenoidea</taxon>
        <taxon>Dreissenidae</taxon>
        <taxon>Dreissena</taxon>
    </lineage>
</organism>